<accession>F0XYT1</accession>
<sequence length="275" mass="28683">MTGWRHVNSAFMSEIASRGAVAIHVEHCDGSACLATAVGDGRVLAEYVSWQDKEAELRAAHGDEKDAWAAALAWRHGQCATRVAETLAALDGVDGALLAAGVLPSDVDITRGRFSRTSSGVAALGQSFGGASAAACVARDDRGRFSHCLLYDPWLDGDGSDRHPLPDGDYAAAPLAALANLSIWRNGQSQLLATCSKNCDALVARAGAAGRVHDYADAGHFAQTDAPVVFEQGPLSFVYDALRGKDGAMDSATALRRCTEESVAALASFFSAESG</sequence>
<proteinExistence type="predicted"/>
<keyword evidence="4" id="KW-0443">Lipid metabolism</keyword>
<dbReference type="Pfam" id="PF03403">
    <property type="entry name" value="PAF-AH_p_II"/>
    <property type="match status" value="1"/>
</dbReference>
<evidence type="ECO:0000256" key="1">
    <source>
        <dbReference type="ARBA" id="ARBA00013201"/>
    </source>
</evidence>
<dbReference type="SUPFAM" id="SSF53474">
    <property type="entry name" value="alpha/beta-Hydrolases"/>
    <property type="match status" value="1"/>
</dbReference>
<dbReference type="KEGG" id="aaf:AURANDRAFT_61028"/>
<name>F0XYT1_AURAN</name>
<evidence type="ECO:0000256" key="4">
    <source>
        <dbReference type="ARBA" id="ARBA00023098"/>
    </source>
</evidence>
<evidence type="ECO:0000313" key="5">
    <source>
        <dbReference type="EMBL" id="EGB11819.1"/>
    </source>
</evidence>
<gene>
    <name evidence="5" type="ORF">AURANDRAFT_61028</name>
</gene>
<dbReference type="EC" id="3.1.1.47" evidence="1"/>
<evidence type="ECO:0000313" key="6">
    <source>
        <dbReference type="Proteomes" id="UP000002729"/>
    </source>
</evidence>
<dbReference type="InterPro" id="IPR029058">
    <property type="entry name" value="AB_hydrolase_fold"/>
</dbReference>
<protein>
    <recommendedName>
        <fullName evidence="1">1-alkyl-2-acetylglycerophosphocholine esterase</fullName>
        <ecNumber evidence="1">3.1.1.47</ecNumber>
    </recommendedName>
</protein>
<dbReference type="InParanoid" id="F0XYT1"/>
<keyword evidence="2" id="KW-0378">Hydrolase</keyword>
<evidence type="ECO:0000256" key="2">
    <source>
        <dbReference type="ARBA" id="ARBA00022801"/>
    </source>
</evidence>
<dbReference type="Gene3D" id="3.40.50.1820">
    <property type="entry name" value="alpha/beta hydrolase"/>
    <property type="match status" value="1"/>
</dbReference>
<dbReference type="RefSeq" id="XP_009032943.1">
    <property type="nucleotide sequence ID" value="XM_009034695.1"/>
</dbReference>
<dbReference type="GeneID" id="20223282"/>
<dbReference type="AlphaFoldDB" id="F0XYT1"/>
<dbReference type="GO" id="GO:0016042">
    <property type="term" value="P:lipid catabolic process"/>
    <property type="evidence" value="ECO:0007669"/>
    <property type="project" value="UniProtKB-KW"/>
</dbReference>
<evidence type="ECO:0000256" key="3">
    <source>
        <dbReference type="ARBA" id="ARBA00022963"/>
    </source>
</evidence>
<organism evidence="6">
    <name type="scientific">Aureococcus anophagefferens</name>
    <name type="common">Harmful bloom alga</name>
    <dbReference type="NCBI Taxonomy" id="44056"/>
    <lineage>
        <taxon>Eukaryota</taxon>
        <taxon>Sar</taxon>
        <taxon>Stramenopiles</taxon>
        <taxon>Ochrophyta</taxon>
        <taxon>Pelagophyceae</taxon>
        <taxon>Pelagomonadales</taxon>
        <taxon>Pelagomonadaceae</taxon>
        <taxon>Aureococcus</taxon>
    </lineage>
</organism>
<dbReference type="Proteomes" id="UP000002729">
    <property type="component" value="Unassembled WGS sequence"/>
</dbReference>
<keyword evidence="6" id="KW-1185">Reference proteome</keyword>
<dbReference type="OrthoDB" id="2363873at2759"/>
<dbReference type="PANTHER" id="PTHR10272:SF0">
    <property type="entry name" value="PLATELET-ACTIVATING FACTOR ACETYLHYDROLASE"/>
    <property type="match status" value="1"/>
</dbReference>
<dbReference type="GO" id="GO:0003847">
    <property type="term" value="F:1-alkyl-2-acetylglycerophosphocholine esterase activity"/>
    <property type="evidence" value="ECO:0007669"/>
    <property type="project" value="UniProtKB-EC"/>
</dbReference>
<dbReference type="PANTHER" id="PTHR10272">
    <property type="entry name" value="PLATELET-ACTIVATING FACTOR ACETYLHYDROLASE"/>
    <property type="match status" value="1"/>
</dbReference>
<reference evidence="5 6" key="1">
    <citation type="journal article" date="2011" name="Proc. Natl. Acad. Sci. U.S.A.">
        <title>Niche of harmful alga Aureococcus anophagefferens revealed through ecogenomics.</title>
        <authorList>
            <person name="Gobler C.J."/>
            <person name="Berry D.L."/>
            <person name="Dyhrman S.T."/>
            <person name="Wilhelm S.W."/>
            <person name="Salamov A."/>
            <person name="Lobanov A.V."/>
            <person name="Zhang Y."/>
            <person name="Collier J.L."/>
            <person name="Wurch L.L."/>
            <person name="Kustka A.B."/>
            <person name="Dill B.D."/>
            <person name="Shah M."/>
            <person name="VerBerkmoes N.C."/>
            <person name="Kuo A."/>
            <person name="Terry A."/>
            <person name="Pangilinan J."/>
            <person name="Lindquist E.A."/>
            <person name="Lucas S."/>
            <person name="Paulsen I.T."/>
            <person name="Hattenrath-Lehmann T.K."/>
            <person name="Talmage S.C."/>
            <person name="Walker E.A."/>
            <person name="Koch F."/>
            <person name="Burson A.M."/>
            <person name="Marcoval M.A."/>
            <person name="Tang Y.Z."/>
            <person name="Lecleir G.R."/>
            <person name="Coyne K.J."/>
            <person name="Berg G.M."/>
            <person name="Bertrand E.M."/>
            <person name="Saito M.A."/>
            <person name="Gladyshev V.N."/>
            <person name="Grigoriev I.V."/>
        </authorList>
    </citation>
    <scope>NUCLEOTIDE SEQUENCE [LARGE SCALE GENOMIC DNA]</scope>
    <source>
        <strain evidence="6">CCMP 1984</strain>
    </source>
</reference>
<keyword evidence="3" id="KW-0442">Lipid degradation</keyword>
<dbReference type="EMBL" id="GL833121">
    <property type="protein sequence ID" value="EGB11819.1"/>
    <property type="molecule type" value="Genomic_DNA"/>
</dbReference>